<dbReference type="GO" id="GO:0016903">
    <property type="term" value="F:oxidoreductase activity, acting on the aldehyde or oxo group of donors"/>
    <property type="evidence" value="ECO:0007669"/>
    <property type="project" value="InterPro"/>
</dbReference>
<dbReference type="InterPro" id="IPR029061">
    <property type="entry name" value="THDP-binding"/>
</dbReference>
<dbReference type="GO" id="GO:0044281">
    <property type="term" value="P:small molecule metabolic process"/>
    <property type="evidence" value="ECO:0007669"/>
    <property type="project" value="UniProtKB-ARBA"/>
</dbReference>
<feature type="binding site" evidence="11">
    <location>
        <position position="717"/>
    </location>
    <ligand>
        <name>[4Fe-4S] cluster</name>
        <dbReference type="ChEBI" id="CHEBI:49883"/>
        <label>1</label>
    </ligand>
</feature>
<dbReference type="Gene3D" id="3.30.70.20">
    <property type="match status" value="1"/>
</dbReference>
<dbReference type="GO" id="GO:0005506">
    <property type="term" value="F:iron ion binding"/>
    <property type="evidence" value="ECO:0007669"/>
    <property type="project" value="InterPro"/>
</dbReference>
<dbReference type="SUPFAM" id="SSF53323">
    <property type="entry name" value="Pyruvate-ferredoxin oxidoreductase, PFOR, domain III"/>
    <property type="match status" value="1"/>
</dbReference>
<keyword evidence="2 9" id="KW-0813">Transport</keyword>
<dbReference type="Pfam" id="PF01558">
    <property type="entry name" value="POR"/>
    <property type="match status" value="1"/>
</dbReference>
<evidence type="ECO:0000259" key="12">
    <source>
        <dbReference type="PROSITE" id="PS51379"/>
    </source>
</evidence>
<dbReference type="Gene3D" id="3.40.920.10">
    <property type="entry name" value="Pyruvate-ferredoxin oxidoreductase, PFOR, domain III"/>
    <property type="match status" value="1"/>
</dbReference>
<feature type="binding site" evidence="11">
    <location>
        <position position="778"/>
    </location>
    <ligand>
        <name>[4Fe-4S] cluster</name>
        <dbReference type="ChEBI" id="CHEBI:49883"/>
        <label>2</label>
    </ligand>
</feature>
<dbReference type="PIRSF" id="PIRSF000159">
    <property type="entry name" value="NifJ"/>
    <property type="match status" value="1"/>
</dbReference>
<dbReference type="CDD" id="cd03377">
    <property type="entry name" value="TPP_PFOR_PNO"/>
    <property type="match status" value="1"/>
</dbReference>
<dbReference type="Pfam" id="PF10371">
    <property type="entry name" value="EKR"/>
    <property type="match status" value="1"/>
</dbReference>
<feature type="binding site" evidence="11">
    <location>
        <position position="846"/>
    </location>
    <ligand>
        <name>[4Fe-4S] cluster</name>
        <dbReference type="ChEBI" id="CHEBI:49883"/>
        <label>3</label>
    </ligand>
</feature>
<sequence length="1216" mass="134248">MQGGNSVELRYNNKNIITQSFNNKKMAKEKKFITCDGNEAAAHVSYMFSEVAAIYPITPSSPMAEHVDDWAARGRKNLWGQEVSVQEMQSEGGAAGAVHGSLQSGALTTTFTASQGLLLMIPNMYKIAGELLPCVFNVSARTLASHALSIFGDHQDVMACRQTGFAMFCSGSVQEVMDLSAVTYLSALKTSVPFINFFDGFRTSHEYHKVELMDENDIRPLLDMEDVKRFRDRAMSPERPVTRGTAENPETFFTHREASNKYYDGVAEVVEHYLGEIAKITGREHHLFDYYGAEDAENIIILMGSATEAAKEAIDYLVKQGKKVGMVAVHLFRPFSVKHLFAAVPKTVKRVAVLDRTKEPGAEGEPLYLDIKTAFYDADIKPLIVGGRYGLGSADITPSHIISVYNNLELPEPKNHFTVGIVDDVTFTSLPEVEEIPLGGEHTFEAKFYGLGADGTVGANKNSVKIIGDNTDKYCQAYFSYDSKKSGGFTCSHLRFGDDKIRSTYQVKTPNFVACHVQAYLNMYDVTRGLRKNGTFLLNTIFDGKELIDFIPNKVKRYFAKNNITVYYINATKIAQEIGLGNRTNTILQSAFFRITEVIPLELAIEQMKAFIVKSYSKKGQDVVDLNYAAVDRGGEYKQLEIDPAWANLTDNNNDTDDAPAFIKEVCRPMNAQAGDLLKVSDFVNHGTVDGTWQSGTAAYEKRGIAAFVPSWNAENCIQCNKCSYVCPHAVIRPFVLDEQEKAGFDDTTISVIAPKELKGMEFRIQVSELDCTGCSNCADVCPGKKGEKALTMKPFNAASKETEHNSAQWQYLTKQVKSKQKLVNTCMNVKNSQFAQPLFEFSGACAGCGETPYVKLVSQLFGDREMVANATGCSSIYSASVPSTPYTTNAEGQGPAFNNSLFEDFCEFGLGMALGNKKMRSRIKFLLSQQVEDDHVPAEFKAAAQEWIENMNDAEASKVASAKLKPLIAEGAKAGCPVCKELQILDHYLVKRSQWIIGGDGASYDIGYGGLDHVIASGEDVNILVLDTEVYSNTGGQSSKSTPLGAIAQFAAKGKRVRKKDLGLMATTYGYVYVAQVAMGADNAQTFKAIKEAEAYPGPSLIIAYSPCINHGLKVKGGMGRSQAQEARAVESGYWHLWRYNPLLAEEGKNPFSLDSKAPQWDKFQEFLASEVRFLSVKKAYPAEADQLFKACEDMAKLRYQSYIRKSKEDWSEEV</sequence>
<dbReference type="EMBL" id="LTAG01000049">
    <property type="protein sequence ID" value="KXO17335.1"/>
    <property type="molecule type" value="Genomic_DNA"/>
</dbReference>
<feature type="domain" description="4Fe-4S ferredoxin-type" evidence="12">
    <location>
        <begin position="708"/>
        <end position="738"/>
    </location>
</feature>
<dbReference type="InterPro" id="IPR050722">
    <property type="entry name" value="Pyruvate:ferred/Flavod_OxRd"/>
</dbReference>
<dbReference type="Proteomes" id="UP000070093">
    <property type="component" value="Unassembled WGS sequence"/>
</dbReference>
<feature type="binding site" evidence="11">
    <location>
        <position position="874"/>
    </location>
    <ligand>
        <name>[4Fe-4S] cluster</name>
        <dbReference type="ChEBI" id="CHEBI:49883"/>
        <label>3</label>
    </ligand>
</feature>
<evidence type="ECO:0000256" key="10">
    <source>
        <dbReference type="PIRSR" id="PIRSR000159-2"/>
    </source>
</evidence>
<feature type="binding site" evidence="11">
    <location>
        <position position="723"/>
    </location>
    <ligand>
        <name>[4Fe-4S] cluster</name>
        <dbReference type="ChEBI" id="CHEBI:49883"/>
        <label>1</label>
    </ligand>
</feature>
<dbReference type="InterPro" id="IPR017900">
    <property type="entry name" value="4Fe4S_Fe_S_CS"/>
</dbReference>
<dbReference type="InterPro" id="IPR037112">
    <property type="entry name" value="Pyrv-flavodox_OxR_EKR_sf"/>
</dbReference>
<dbReference type="Pfam" id="PF17147">
    <property type="entry name" value="PFOR_II"/>
    <property type="match status" value="1"/>
</dbReference>
<dbReference type="PATRIC" id="fig|28125.4.peg.1183"/>
<dbReference type="AlphaFoldDB" id="A0A137SY04"/>
<keyword evidence="3 11" id="KW-0004">4Fe-4S</keyword>
<dbReference type="PROSITE" id="PS00198">
    <property type="entry name" value="4FE4S_FER_1"/>
    <property type="match status" value="2"/>
</dbReference>
<reference evidence="13 14" key="1">
    <citation type="submission" date="2016-02" db="EMBL/GenBank/DDBJ databases">
        <authorList>
            <person name="Wen L."/>
            <person name="He K."/>
            <person name="Yang H."/>
        </authorList>
    </citation>
    <scope>NUCLEOTIDE SEQUENCE [LARGE SCALE GENOMIC DNA]</scope>
    <source>
        <strain evidence="13 14">GED7880</strain>
    </source>
</reference>
<feature type="site" description="Important for catalytic activity" evidence="10">
    <location>
        <position position="1034"/>
    </location>
</feature>
<dbReference type="InterPro" id="IPR033412">
    <property type="entry name" value="PFOR_II"/>
</dbReference>
<dbReference type="FunFam" id="3.30.70.20:FF:000022">
    <property type="entry name" value="Pyruvate:ferredoxin (Flavodoxin) oxidoreductase"/>
    <property type="match status" value="1"/>
</dbReference>
<dbReference type="eggNOG" id="COG1013">
    <property type="taxonomic scope" value="Bacteria"/>
</dbReference>
<dbReference type="FunFam" id="3.40.920.10:FF:000001">
    <property type="entry name" value="Pyruvate:ferredoxin (Flavodoxin) oxidoreductase"/>
    <property type="match status" value="1"/>
</dbReference>
<dbReference type="InterPro" id="IPR002880">
    <property type="entry name" value="Pyrv_Fd/Flavodoxin_OxRdtase_N"/>
</dbReference>
<gene>
    <name evidence="13" type="ORF">HMPREF3202_01194</name>
</gene>
<comment type="cofactor">
    <cofactor evidence="11">
        <name>[4Fe-4S] cluster</name>
        <dbReference type="ChEBI" id="CHEBI:49883"/>
    </cofactor>
    <text evidence="11">Binds 3 [4Fe-4S] clusters per subunit.</text>
</comment>
<dbReference type="STRING" id="28125.HMPREF3202_01194"/>
<protein>
    <submittedName>
        <fullName evidence="13">Pyruvate synthase</fullName>
    </submittedName>
</protein>
<dbReference type="Gene3D" id="4.10.780.10">
    <property type="entry name" value="Pyruvate-flavodoxin oxidoreductase, EKR domain"/>
    <property type="match status" value="1"/>
</dbReference>
<evidence type="ECO:0000256" key="5">
    <source>
        <dbReference type="ARBA" id="ARBA00022982"/>
    </source>
</evidence>
<dbReference type="InterPro" id="IPR011895">
    <property type="entry name" value="Pyrv_flavodox_OxRed"/>
</dbReference>
<dbReference type="GO" id="GO:0006979">
    <property type="term" value="P:response to oxidative stress"/>
    <property type="evidence" value="ECO:0007669"/>
    <property type="project" value="TreeGrafter"/>
</dbReference>
<dbReference type="Pfam" id="PF01855">
    <property type="entry name" value="POR_N"/>
    <property type="match status" value="1"/>
</dbReference>
<dbReference type="NCBIfam" id="TIGR02176">
    <property type="entry name" value="pyruv_ox_red"/>
    <property type="match status" value="1"/>
</dbReference>
<comment type="similarity">
    <text evidence="1 9">Belongs to the pyruvate:ferredoxin/flavodoxin oxidoreductase family.</text>
</comment>
<evidence type="ECO:0000256" key="1">
    <source>
        <dbReference type="ARBA" id="ARBA00009032"/>
    </source>
</evidence>
<feature type="binding site" evidence="11">
    <location>
        <position position="727"/>
    </location>
    <ligand>
        <name>[4Fe-4S] cluster</name>
        <dbReference type="ChEBI" id="CHEBI:49883"/>
        <label>2</label>
    </ligand>
</feature>
<keyword evidence="4 11" id="KW-0479">Metal-binding</keyword>
<dbReference type="Gene3D" id="3.40.50.970">
    <property type="match status" value="2"/>
</dbReference>
<dbReference type="PANTHER" id="PTHR32154:SF0">
    <property type="entry name" value="PYRUVATE-FLAVODOXIN OXIDOREDUCTASE-RELATED"/>
    <property type="match status" value="1"/>
</dbReference>
<dbReference type="PANTHER" id="PTHR32154">
    <property type="entry name" value="PYRUVATE-FLAVODOXIN OXIDOREDUCTASE-RELATED"/>
    <property type="match status" value="1"/>
</dbReference>
<proteinExistence type="inferred from homology"/>
<dbReference type="Gene3D" id="3.40.50.920">
    <property type="match status" value="1"/>
</dbReference>
<dbReference type="InterPro" id="IPR009014">
    <property type="entry name" value="Transketo_C/PFOR_II"/>
</dbReference>
<dbReference type="FunFam" id="3.40.50.920:FF:000007">
    <property type="entry name" value="Pyruvate:ferredoxin (Flavodoxin) oxidoreductase"/>
    <property type="match status" value="1"/>
</dbReference>
<feature type="site" description="Important for catalytic activity" evidence="10">
    <location>
        <position position="91"/>
    </location>
</feature>
<dbReference type="eggNOG" id="COG0674">
    <property type="taxonomic scope" value="Bacteria"/>
</dbReference>
<evidence type="ECO:0000256" key="7">
    <source>
        <dbReference type="ARBA" id="ARBA00023004"/>
    </source>
</evidence>
<dbReference type="InterPro" id="IPR002869">
    <property type="entry name" value="Pyrv_flavodox_OxRed_cen"/>
</dbReference>
<comment type="caution">
    <text evidence="13">The sequence shown here is derived from an EMBL/GenBank/DDBJ whole genome shotgun (WGS) entry which is preliminary data.</text>
</comment>
<feature type="binding site" evidence="11">
    <location>
        <position position="849"/>
    </location>
    <ligand>
        <name>[4Fe-4S] cluster</name>
        <dbReference type="ChEBI" id="CHEBI:49883"/>
        <label>3</label>
    </ligand>
</feature>
<keyword evidence="6 9" id="KW-0560">Oxidoreductase</keyword>
<evidence type="ECO:0000256" key="6">
    <source>
        <dbReference type="ARBA" id="ARBA00023002"/>
    </source>
</evidence>
<evidence type="ECO:0000256" key="3">
    <source>
        <dbReference type="ARBA" id="ARBA00022485"/>
    </source>
</evidence>
<dbReference type="GO" id="GO:0022900">
    <property type="term" value="P:electron transport chain"/>
    <property type="evidence" value="ECO:0007669"/>
    <property type="project" value="InterPro"/>
</dbReference>
<name>A0A137SY04_9BACT</name>
<accession>A0A137SY04</accession>
<dbReference type="SUPFAM" id="SSF52518">
    <property type="entry name" value="Thiamin diphosphate-binding fold (THDP-binding)"/>
    <property type="match status" value="2"/>
</dbReference>
<evidence type="ECO:0000313" key="13">
    <source>
        <dbReference type="EMBL" id="KXO17335.1"/>
    </source>
</evidence>
<dbReference type="InterPro" id="IPR011766">
    <property type="entry name" value="TPP_enzyme_TPP-bd"/>
</dbReference>
<dbReference type="eggNOG" id="COG1014">
    <property type="taxonomic scope" value="Bacteria"/>
</dbReference>
<dbReference type="InterPro" id="IPR019456">
    <property type="entry name" value="Pyrv-flavodox_OxRtase_EKR"/>
</dbReference>
<organism evidence="13 14">
    <name type="scientific">Prevotella bivia</name>
    <dbReference type="NCBI Taxonomy" id="28125"/>
    <lineage>
        <taxon>Bacteria</taxon>
        <taxon>Pseudomonadati</taxon>
        <taxon>Bacteroidota</taxon>
        <taxon>Bacteroidia</taxon>
        <taxon>Bacteroidales</taxon>
        <taxon>Prevotellaceae</taxon>
        <taxon>Prevotella</taxon>
    </lineage>
</organism>
<evidence type="ECO:0000313" key="14">
    <source>
        <dbReference type="Proteomes" id="UP000070093"/>
    </source>
</evidence>
<feature type="binding site" evidence="11">
    <location>
        <position position="782"/>
    </location>
    <ligand>
        <name>[4Fe-4S] cluster</name>
        <dbReference type="ChEBI" id="CHEBI:49883"/>
        <label>1</label>
    </ligand>
</feature>
<dbReference type="FunFam" id="3.40.50.970:FF:000041">
    <property type="entry name" value="Pyruvate:ferredoxin (Flavodoxin) oxidoreductase"/>
    <property type="match status" value="1"/>
</dbReference>
<evidence type="ECO:0000256" key="11">
    <source>
        <dbReference type="PIRSR" id="PIRSR000159-50"/>
    </source>
</evidence>
<feature type="domain" description="4Fe-4S ferredoxin-type" evidence="12">
    <location>
        <begin position="763"/>
        <end position="796"/>
    </location>
</feature>
<dbReference type="CDD" id="cd07034">
    <property type="entry name" value="TPP_PYR_PFOR_IOR-alpha_like"/>
    <property type="match status" value="1"/>
</dbReference>
<keyword evidence="5 9" id="KW-0249">Electron transport</keyword>
<dbReference type="Pfam" id="PF02775">
    <property type="entry name" value="TPP_enzyme_C"/>
    <property type="match status" value="1"/>
</dbReference>
<feature type="binding site" evidence="11">
    <location>
        <position position="772"/>
    </location>
    <ligand>
        <name>[4Fe-4S] cluster</name>
        <dbReference type="ChEBI" id="CHEBI:49883"/>
        <label>2</label>
    </ligand>
</feature>
<dbReference type="Pfam" id="PF12838">
    <property type="entry name" value="Fer4_7"/>
    <property type="match status" value="1"/>
</dbReference>
<feature type="site" description="Important for catalytic activity" evidence="10">
    <location>
        <position position="141"/>
    </location>
</feature>
<dbReference type="SUPFAM" id="SSF52922">
    <property type="entry name" value="TK C-terminal domain-like"/>
    <property type="match status" value="1"/>
</dbReference>
<feature type="site" description="Important for catalytic activity" evidence="10">
    <location>
        <position position="58"/>
    </location>
</feature>
<feature type="binding site" evidence="11">
    <location>
        <position position="775"/>
    </location>
    <ligand>
        <name>[4Fe-4S] cluster</name>
        <dbReference type="ChEBI" id="CHEBI:49883"/>
        <label>2</label>
    </ligand>
</feature>
<keyword evidence="8 11" id="KW-0411">Iron-sulfur</keyword>
<dbReference type="GO" id="GO:0030976">
    <property type="term" value="F:thiamine pyrophosphate binding"/>
    <property type="evidence" value="ECO:0007669"/>
    <property type="project" value="InterPro"/>
</dbReference>
<dbReference type="SMART" id="SM00890">
    <property type="entry name" value="EKR"/>
    <property type="match status" value="1"/>
</dbReference>
<keyword evidence="13" id="KW-0670">Pyruvate</keyword>
<feature type="binding site" evidence="11">
    <location>
        <position position="1109"/>
    </location>
    <ligand>
        <name>[4Fe-4S] cluster</name>
        <dbReference type="ChEBI" id="CHEBI:49883"/>
        <label>3</label>
    </ligand>
</feature>
<evidence type="ECO:0000256" key="4">
    <source>
        <dbReference type="ARBA" id="ARBA00022723"/>
    </source>
</evidence>
<evidence type="ECO:0000256" key="8">
    <source>
        <dbReference type="ARBA" id="ARBA00023014"/>
    </source>
</evidence>
<dbReference type="PROSITE" id="PS51379">
    <property type="entry name" value="4FE4S_FER_2"/>
    <property type="match status" value="2"/>
</dbReference>
<keyword evidence="7 11" id="KW-0408">Iron</keyword>
<evidence type="ECO:0000256" key="9">
    <source>
        <dbReference type="PIRNR" id="PIRNR000159"/>
    </source>
</evidence>
<dbReference type="InterPro" id="IPR017896">
    <property type="entry name" value="4Fe4S_Fe-S-bd"/>
</dbReference>
<dbReference type="SUPFAM" id="SSF54862">
    <property type="entry name" value="4Fe-4S ferredoxins"/>
    <property type="match status" value="1"/>
</dbReference>
<dbReference type="GO" id="GO:0051539">
    <property type="term" value="F:4 iron, 4 sulfur cluster binding"/>
    <property type="evidence" value="ECO:0007669"/>
    <property type="project" value="UniProtKB-KW"/>
</dbReference>
<dbReference type="InterPro" id="IPR019752">
    <property type="entry name" value="Pyrv/ketoisovalerate_OxRed_cat"/>
</dbReference>
<evidence type="ECO:0000256" key="2">
    <source>
        <dbReference type="ARBA" id="ARBA00022448"/>
    </source>
</evidence>
<feature type="binding site" evidence="11">
    <location>
        <position position="720"/>
    </location>
    <ligand>
        <name>[4Fe-4S] cluster</name>
        <dbReference type="ChEBI" id="CHEBI:49883"/>
        <label>1</label>
    </ligand>
</feature>
<dbReference type="FunFam" id="3.40.50.970:FF:000012">
    <property type="entry name" value="Pyruvate:ferredoxin (Flavodoxin) oxidoreductase"/>
    <property type="match status" value="1"/>
</dbReference>